<organism evidence="2 3">
    <name type="scientific">Dyella caseinilytica</name>
    <dbReference type="NCBI Taxonomy" id="1849581"/>
    <lineage>
        <taxon>Bacteria</taxon>
        <taxon>Pseudomonadati</taxon>
        <taxon>Pseudomonadota</taxon>
        <taxon>Gammaproteobacteria</taxon>
        <taxon>Lysobacterales</taxon>
        <taxon>Rhodanobacteraceae</taxon>
        <taxon>Dyella</taxon>
    </lineage>
</organism>
<sequence length="235" mass="25131">MRTLKLPSALLAGLSLALSSTAVLATPPTPFTATYQVSQAGESMGQATITLKSLGNGVYEYSNQTQGTSGLAAALGANSSDVSRFRWNNDAPETVTYKSKVNAFKVKQRAMQVNWTTKQVSVDDGKGPSTYAAQPGLIDRNVLSLAIGLALSKGSQSMTFPVGVKQQVEQQQFKVQGTEAVQVPAGSFHAERVARTDSDKHFEAWYVPKQFAVPVKLAQSDGGDLTFQLIHYSSP</sequence>
<feature type="signal peptide" evidence="1">
    <location>
        <begin position="1"/>
        <end position="25"/>
    </location>
</feature>
<dbReference type="Pfam" id="PF11306">
    <property type="entry name" value="DUF3108"/>
    <property type="match status" value="1"/>
</dbReference>
<dbReference type="RefSeq" id="WP_188799962.1">
    <property type="nucleotide sequence ID" value="NZ_BMIZ01000002.1"/>
</dbReference>
<dbReference type="InterPro" id="IPR021457">
    <property type="entry name" value="DUF3108"/>
</dbReference>
<accession>A0ABX7GRW1</accession>
<reference evidence="2 3" key="1">
    <citation type="submission" date="2020-10" db="EMBL/GenBank/DDBJ databases">
        <title>Phylogeny of dyella-like bacteria.</title>
        <authorList>
            <person name="Fu J."/>
        </authorList>
    </citation>
    <scope>NUCLEOTIDE SEQUENCE [LARGE SCALE GENOMIC DNA]</scope>
    <source>
        <strain evidence="2 3">DHOB09</strain>
    </source>
</reference>
<proteinExistence type="predicted"/>
<protein>
    <submittedName>
        <fullName evidence="2">DUF3108 domain-containing protein</fullName>
    </submittedName>
</protein>
<dbReference type="EMBL" id="CP064030">
    <property type="protein sequence ID" value="QRN52728.1"/>
    <property type="molecule type" value="Genomic_DNA"/>
</dbReference>
<evidence type="ECO:0000313" key="2">
    <source>
        <dbReference type="EMBL" id="QRN52728.1"/>
    </source>
</evidence>
<name>A0ABX7GRW1_9GAMM</name>
<dbReference type="Proteomes" id="UP000663181">
    <property type="component" value="Chromosome"/>
</dbReference>
<gene>
    <name evidence="2" type="ORF">ISN74_14895</name>
</gene>
<feature type="chain" id="PRO_5046405198" evidence="1">
    <location>
        <begin position="26"/>
        <end position="235"/>
    </location>
</feature>
<evidence type="ECO:0000256" key="1">
    <source>
        <dbReference type="SAM" id="SignalP"/>
    </source>
</evidence>
<evidence type="ECO:0000313" key="3">
    <source>
        <dbReference type="Proteomes" id="UP000663181"/>
    </source>
</evidence>
<keyword evidence="1" id="KW-0732">Signal</keyword>
<keyword evidence="3" id="KW-1185">Reference proteome</keyword>